<gene>
    <name evidence="3" type="ORF">OD750_014815</name>
</gene>
<dbReference type="InterPro" id="IPR011042">
    <property type="entry name" value="6-blade_b-propeller_TolB-like"/>
</dbReference>
<dbReference type="Pfam" id="PF07995">
    <property type="entry name" value="GSDH"/>
    <property type="match status" value="1"/>
</dbReference>
<feature type="chain" id="PRO_5040792254" evidence="1">
    <location>
        <begin position="20"/>
        <end position="388"/>
    </location>
</feature>
<protein>
    <submittedName>
        <fullName evidence="3">PQQ-dependent sugar dehydrogenase</fullName>
    </submittedName>
</protein>
<proteinExistence type="predicted"/>
<dbReference type="InterPro" id="IPR012938">
    <property type="entry name" value="Glc/Sorbosone_DH"/>
</dbReference>
<feature type="signal peptide" evidence="1">
    <location>
        <begin position="1"/>
        <end position="19"/>
    </location>
</feature>
<comment type="caution">
    <text evidence="3">The sequence shown here is derived from an EMBL/GenBank/DDBJ whole genome shotgun (WGS) entry which is preliminary data.</text>
</comment>
<dbReference type="PANTHER" id="PTHR19328:SF75">
    <property type="entry name" value="ALDOSE SUGAR DEHYDROGENASE YLII"/>
    <property type="match status" value="1"/>
</dbReference>
<name>A0A9X4BK33_9GAMM</name>
<dbReference type="AlphaFoldDB" id="A0A9X4BK33"/>
<evidence type="ECO:0000313" key="4">
    <source>
        <dbReference type="Proteomes" id="UP001139971"/>
    </source>
</evidence>
<dbReference type="Proteomes" id="UP001139971">
    <property type="component" value="Unassembled WGS sequence"/>
</dbReference>
<dbReference type="Gene3D" id="2.120.10.30">
    <property type="entry name" value="TolB, C-terminal domain"/>
    <property type="match status" value="1"/>
</dbReference>
<accession>A0A9X4BK33</accession>
<dbReference type="InterPro" id="IPR011041">
    <property type="entry name" value="Quinoprot_gluc/sorb_DH_b-prop"/>
</dbReference>
<dbReference type="RefSeq" id="WP_263541459.1">
    <property type="nucleotide sequence ID" value="NZ_JAOVZO020000018.1"/>
</dbReference>
<sequence>MTRFAALLLFFAAFPVSTAATDLIDFVPVATGLDRLTTIVSTPLYPDKVFVAEQLGRVRLVENGVLRAAPFLDITDRTLSTGFEQGLTGFALSPAFPANPFVYAHYIRLDGASRVSRFHLLPGPVLAADPASETELLTLSQPHPTHNCNEVRFGPDGYLYIGCGDGGPPFTPVHDPQSLAERYGKILRVDVNNIPVGQPYGIPADNPFVGTPGALPEIWALGLRNPYRFSFDALTGDLWIGDVGQSTYEEVSFVPAGTRFGVNFGWNRMEGTHCYPNPGCDTTGLTLPVIEYDHNEGCAVIGGPRVRNGEYSQLEGRYVFADFCTGAIYAARPDDGWQRVVVGHLPRMPTGFGMTPDGQLLIGSYGIGDAVLYRVTIVDALFADGFND</sequence>
<evidence type="ECO:0000259" key="2">
    <source>
        <dbReference type="Pfam" id="PF07995"/>
    </source>
</evidence>
<keyword evidence="4" id="KW-1185">Reference proteome</keyword>
<organism evidence="3 4">
    <name type="scientific">Tahibacter soli</name>
    <dbReference type="NCBI Taxonomy" id="2983605"/>
    <lineage>
        <taxon>Bacteria</taxon>
        <taxon>Pseudomonadati</taxon>
        <taxon>Pseudomonadota</taxon>
        <taxon>Gammaproteobacteria</taxon>
        <taxon>Lysobacterales</taxon>
        <taxon>Rhodanobacteraceae</taxon>
        <taxon>Tahibacter</taxon>
    </lineage>
</organism>
<evidence type="ECO:0000256" key="1">
    <source>
        <dbReference type="SAM" id="SignalP"/>
    </source>
</evidence>
<dbReference type="PANTHER" id="PTHR19328">
    <property type="entry name" value="HEDGEHOG-INTERACTING PROTEIN"/>
    <property type="match status" value="1"/>
</dbReference>
<reference evidence="3" key="1">
    <citation type="submission" date="2023-02" db="EMBL/GenBank/DDBJ databases">
        <title>Tahibacter soli sp. nov. isolated from soil.</title>
        <authorList>
            <person name="Baek J.H."/>
            <person name="Lee J.K."/>
            <person name="Choi D.G."/>
            <person name="Jeon C.O."/>
        </authorList>
    </citation>
    <scope>NUCLEOTIDE SEQUENCE</scope>
    <source>
        <strain evidence="3">BL</strain>
    </source>
</reference>
<evidence type="ECO:0000313" key="3">
    <source>
        <dbReference type="EMBL" id="MDC8013812.1"/>
    </source>
</evidence>
<feature type="domain" description="Glucose/Sorbosone dehydrogenase" evidence="2">
    <location>
        <begin position="46"/>
        <end position="338"/>
    </location>
</feature>
<dbReference type="SUPFAM" id="SSF50952">
    <property type="entry name" value="Soluble quinoprotein glucose dehydrogenase"/>
    <property type="match status" value="1"/>
</dbReference>
<keyword evidence="1" id="KW-0732">Signal</keyword>
<dbReference type="EMBL" id="JAOVZO020000018">
    <property type="protein sequence ID" value="MDC8013812.1"/>
    <property type="molecule type" value="Genomic_DNA"/>
</dbReference>